<dbReference type="InterPro" id="IPR029063">
    <property type="entry name" value="SAM-dependent_MTases_sf"/>
</dbReference>
<evidence type="ECO:0000313" key="3">
    <source>
        <dbReference type="EMBL" id="OGM65659.1"/>
    </source>
</evidence>
<feature type="domain" description="Methyltransferase FkbM" evidence="2">
    <location>
        <begin position="51"/>
        <end position="217"/>
    </location>
</feature>
<proteinExistence type="predicted"/>
<keyword evidence="1" id="KW-0472">Membrane</keyword>
<evidence type="ECO:0000313" key="4">
    <source>
        <dbReference type="Proteomes" id="UP000177060"/>
    </source>
</evidence>
<dbReference type="Gene3D" id="3.40.50.150">
    <property type="entry name" value="Vaccinia Virus protein VP39"/>
    <property type="match status" value="1"/>
</dbReference>
<gene>
    <name evidence="3" type="ORF">A3A52_02100</name>
</gene>
<dbReference type="Pfam" id="PF05050">
    <property type="entry name" value="Methyltransf_21"/>
    <property type="match status" value="1"/>
</dbReference>
<feature type="transmembrane region" description="Helical" evidence="1">
    <location>
        <begin position="6"/>
        <end position="27"/>
    </location>
</feature>
<dbReference type="SUPFAM" id="SSF53335">
    <property type="entry name" value="S-adenosyl-L-methionine-dependent methyltransferases"/>
    <property type="match status" value="1"/>
</dbReference>
<dbReference type="PANTHER" id="PTHR36973">
    <property type="entry name" value="SLL1456 PROTEIN-RELATED"/>
    <property type="match status" value="1"/>
</dbReference>
<dbReference type="AlphaFoldDB" id="A0A1F8BPT9"/>
<comment type="caution">
    <text evidence="3">The sequence shown here is derived from an EMBL/GenBank/DDBJ whole genome shotgun (WGS) entry which is preliminary data.</text>
</comment>
<organism evidence="3 4">
    <name type="scientific">Candidatus Woesebacteria bacterium RIFCSPLOWO2_01_FULL_39_14</name>
    <dbReference type="NCBI Taxonomy" id="1802518"/>
    <lineage>
        <taxon>Bacteria</taxon>
        <taxon>Candidatus Woeseibacteriota</taxon>
    </lineage>
</organism>
<reference evidence="3 4" key="1">
    <citation type="journal article" date="2016" name="Nat. Commun.">
        <title>Thousands of microbial genomes shed light on interconnected biogeochemical processes in an aquifer system.</title>
        <authorList>
            <person name="Anantharaman K."/>
            <person name="Brown C.T."/>
            <person name="Hug L.A."/>
            <person name="Sharon I."/>
            <person name="Castelle C.J."/>
            <person name="Probst A.J."/>
            <person name="Thomas B.C."/>
            <person name="Singh A."/>
            <person name="Wilkins M.J."/>
            <person name="Karaoz U."/>
            <person name="Brodie E.L."/>
            <person name="Williams K.H."/>
            <person name="Hubbard S.S."/>
            <person name="Banfield J.F."/>
        </authorList>
    </citation>
    <scope>NUCLEOTIDE SEQUENCE [LARGE SCALE GENOMIC DNA]</scope>
</reference>
<keyword evidence="1" id="KW-1133">Transmembrane helix</keyword>
<dbReference type="InterPro" id="IPR006342">
    <property type="entry name" value="FkbM_mtfrase"/>
</dbReference>
<dbReference type="GO" id="GO:0008171">
    <property type="term" value="F:O-methyltransferase activity"/>
    <property type="evidence" value="ECO:0007669"/>
    <property type="project" value="TreeGrafter"/>
</dbReference>
<dbReference type="EMBL" id="MGHE01000002">
    <property type="protein sequence ID" value="OGM65659.1"/>
    <property type="molecule type" value="Genomic_DNA"/>
</dbReference>
<dbReference type="PANTHER" id="PTHR36973:SF4">
    <property type="entry name" value="NODULATION PROTEIN"/>
    <property type="match status" value="1"/>
</dbReference>
<accession>A0A1F8BPT9</accession>
<dbReference type="Proteomes" id="UP000177060">
    <property type="component" value="Unassembled WGS sequence"/>
</dbReference>
<name>A0A1F8BPT9_9BACT</name>
<keyword evidence="1" id="KW-0812">Transmembrane</keyword>
<evidence type="ECO:0000256" key="1">
    <source>
        <dbReference type="SAM" id="Phobius"/>
    </source>
</evidence>
<dbReference type="InterPro" id="IPR053188">
    <property type="entry name" value="FkbM_Methyltransferase"/>
</dbReference>
<protein>
    <recommendedName>
        <fullName evidence="2">Methyltransferase FkbM domain-containing protein</fullName>
    </recommendedName>
</protein>
<evidence type="ECO:0000259" key="2">
    <source>
        <dbReference type="Pfam" id="PF05050"/>
    </source>
</evidence>
<dbReference type="NCBIfam" id="TIGR01444">
    <property type="entry name" value="fkbM_fam"/>
    <property type="match status" value="1"/>
</dbReference>
<sequence>MFSFNIKNYIFFGLYLILNPWLLMLLFKRVYIPVYIQYEWLRNIDLMTFIDAGAYRGRVLKVISYLFPKAQIYAFEPLAENYKAIIALNLPPSVRVEKLALSNKVDSSDFHKSSYLPASSLLPLKKKLGKYQFISKTRKVKVNTNTLDNYFKGLNLERHTVLKLDTQGSEYIILSSGKRLLKQTSIVILETTFKGLYKGERKFNEIYRLLVNMGFEYYGNISDSEFYPRFSLSNYSNSIFIKRKQIKLLLTE</sequence>